<dbReference type="Pfam" id="PF13847">
    <property type="entry name" value="Methyltransf_31"/>
    <property type="match status" value="1"/>
</dbReference>
<organism evidence="2 3">
    <name type="scientific">Candidatus Roizmanbacteria bacterium RIFCSPLOWO2_01_FULL_35_13</name>
    <dbReference type="NCBI Taxonomy" id="1802055"/>
    <lineage>
        <taxon>Bacteria</taxon>
        <taxon>Candidatus Roizmaniibacteriota</taxon>
    </lineage>
</organism>
<dbReference type="SUPFAM" id="SSF53335">
    <property type="entry name" value="S-adenosyl-L-methionine-dependent methyltransferases"/>
    <property type="match status" value="1"/>
</dbReference>
<dbReference type="PANTHER" id="PTHR43861">
    <property type="entry name" value="TRANS-ACONITATE 2-METHYLTRANSFERASE-RELATED"/>
    <property type="match status" value="1"/>
</dbReference>
<name>A0A1F7IEF3_9BACT</name>
<dbReference type="Gene3D" id="3.40.50.150">
    <property type="entry name" value="Vaccinia Virus protein VP39"/>
    <property type="match status" value="1"/>
</dbReference>
<sequence>MKKTDRKDIHEKYHKKTKAQHRIIDEKNFTYRIILSVINKYLKGRKKILDIGCGAGTIDFYLADKGHDVTGIDISGKAIGSCIQTAKNLGLKNVKFKQVNFPKETISGKFDFIICSEVIEHLEDDKLAIEKIVKLLKKGGILILTTPSESAPLHKWGLTKAFDKRVGHLRRYYIGKINGMITISELKILESKITEGPLRNFLFINPVAGKFVKVVNRFFSGPVTIMDNFTVKIFGGSDIIIVAKKLGGE</sequence>
<dbReference type="AlphaFoldDB" id="A0A1F7IEF3"/>
<reference evidence="2 3" key="1">
    <citation type="journal article" date="2016" name="Nat. Commun.">
        <title>Thousands of microbial genomes shed light on interconnected biogeochemical processes in an aquifer system.</title>
        <authorList>
            <person name="Anantharaman K."/>
            <person name="Brown C.T."/>
            <person name="Hug L.A."/>
            <person name="Sharon I."/>
            <person name="Castelle C.J."/>
            <person name="Probst A.J."/>
            <person name="Thomas B.C."/>
            <person name="Singh A."/>
            <person name="Wilkins M.J."/>
            <person name="Karaoz U."/>
            <person name="Brodie E.L."/>
            <person name="Williams K.H."/>
            <person name="Hubbard S.S."/>
            <person name="Banfield J.F."/>
        </authorList>
    </citation>
    <scope>NUCLEOTIDE SEQUENCE [LARGE SCALE GENOMIC DNA]</scope>
</reference>
<proteinExistence type="predicted"/>
<evidence type="ECO:0000313" key="3">
    <source>
        <dbReference type="Proteomes" id="UP000179270"/>
    </source>
</evidence>
<dbReference type="STRING" id="1802055.A3A74_01490"/>
<dbReference type="InterPro" id="IPR029063">
    <property type="entry name" value="SAM-dependent_MTases_sf"/>
</dbReference>
<evidence type="ECO:0000313" key="2">
    <source>
        <dbReference type="EMBL" id="OGK41749.1"/>
    </source>
</evidence>
<dbReference type="InterPro" id="IPR025714">
    <property type="entry name" value="Methyltranfer_dom"/>
</dbReference>
<feature type="domain" description="Methyltransferase" evidence="1">
    <location>
        <begin position="45"/>
        <end position="154"/>
    </location>
</feature>
<accession>A0A1F7IEF3</accession>
<gene>
    <name evidence="2" type="ORF">A3A74_01490</name>
</gene>
<dbReference type="Proteomes" id="UP000179270">
    <property type="component" value="Unassembled WGS sequence"/>
</dbReference>
<dbReference type="CDD" id="cd02440">
    <property type="entry name" value="AdoMet_MTases"/>
    <property type="match status" value="1"/>
</dbReference>
<comment type="caution">
    <text evidence="2">The sequence shown here is derived from an EMBL/GenBank/DDBJ whole genome shotgun (WGS) entry which is preliminary data.</text>
</comment>
<dbReference type="EMBL" id="MGAF01000016">
    <property type="protein sequence ID" value="OGK41749.1"/>
    <property type="molecule type" value="Genomic_DNA"/>
</dbReference>
<evidence type="ECO:0000259" key="1">
    <source>
        <dbReference type="Pfam" id="PF13847"/>
    </source>
</evidence>
<protein>
    <recommendedName>
        <fullName evidence="1">Methyltransferase domain-containing protein</fullName>
    </recommendedName>
</protein>